<keyword evidence="4 8" id="KW-0732">Signal</keyword>
<dbReference type="Gene3D" id="3.80.10.10">
    <property type="entry name" value="Ribonuclease Inhibitor"/>
    <property type="match status" value="1"/>
</dbReference>
<accession>A0A5P1FVY8</accession>
<evidence type="ECO:0000256" key="8">
    <source>
        <dbReference type="SAM" id="SignalP"/>
    </source>
</evidence>
<dbReference type="Pfam" id="PF13855">
    <property type="entry name" value="LRR_8"/>
    <property type="match status" value="1"/>
</dbReference>
<dbReference type="PANTHER" id="PTHR48064">
    <property type="entry name" value="OS01G0750400 PROTEIN"/>
    <property type="match status" value="1"/>
</dbReference>
<keyword evidence="6 7" id="KW-0472">Membrane</keyword>
<evidence type="ECO:0000256" key="6">
    <source>
        <dbReference type="ARBA" id="ARBA00023136"/>
    </source>
</evidence>
<dbReference type="Pfam" id="PF00560">
    <property type="entry name" value="LRR_1"/>
    <property type="match status" value="3"/>
</dbReference>
<evidence type="ECO:0000313" key="10">
    <source>
        <dbReference type="Proteomes" id="UP000243459"/>
    </source>
</evidence>
<comment type="subcellular location">
    <subcellularLocation>
        <location evidence="1">Cell membrane</location>
    </subcellularLocation>
</comment>
<dbReference type="InterPro" id="IPR003591">
    <property type="entry name" value="Leu-rich_rpt_typical-subtyp"/>
</dbReference>
<keyword evidence="10" id="KW-1185">Reference proteome</keyword>
<dbReference type="FunFam" id="3.80.10.10:FF:000269">
    <property type="entry name" value="Piriformospora indica-insensitive protein 2"/>
    <property type="match status" value="1"/>
</dbReference>
<name>A0A5P1FVY8_ASPOF</name>
<evidence type="ECO:0000256" key="4">
    <source>
        <dbReference type="ARBA" id="ARBA00022729"/>
    </source>
</evidence>
<dbReference type="OrthoDB" id="676979at2759"/>
<evidence type="ECO:0000256" key="5">
    <source>
        <dbReference type="ARBA" id="ARBA00022737"/>
    </source>
</evidence>
<feature type="chain" id="PRO_5024454167" description="Leucine-rich repeat-containing N-terminal plant-type domain-containing protein" evidence="8">
    <location>
        <begin position="29"/>
        <end position="478"/>
    </location>
</feature>
<dbReference type="PRINTS" id="PR00019">
    <property type="entry name" value="LEURICHRPT"/>
</dbReference>
<dbReference type="Proteomes" id="UP000243459">
    <property type="component" value="Chromosome 1"/>
</dbReference>
<dbReference type="InterPro" id="IPR001611">
    <property type="entry name" value="Leu-rich_rpt"/>
</dbReference>
<dbReference type="FunFam" id="3.80.10.10:FF:000299">
    <property type="entry name" value="Piriformospora indica-insensitive protein 2"/>
    <property type="match status" value="1"/>
</dbReference>
<dbReference type="OMA" id="PCISALY"/>
<evidence type="ECO:0000256" key="1">
    <source>
        <dbReference type="ARBA" id="ARBA00004236"/>
    </source>
</evidence>
<keyword evidence="5" id="KW-0677">Repeat</keyword>
<evidence type="ECO:0000256" key="3">
    <source>
        <dbReference type="ARBA" id="ARBA00022614"/>
    </source>
</evidence>
<dbReference type="InterPro" id="IPR053038">
    <property type="entry name" value="RLP_Defense"/>
</dbReference>
<dbReference type="GO" id="GO:0051707">
    <property type="term" value="P:response to other organism"/>
    <property type="evidence" value="ECO:0007669"/>
    <property type="project" value="UniProtKB-ARBA"/>
</dbReference>
<keyword evidence="7" id="KW-0812">Transmembrane</keyword>
<dbReference type="GO" id="GO:0005886">
    <property type="term" value="C:plasma membrane"/>
    <property type="evidence" value="ECO:0007669"/>
    <property type="project" value="UniProtKB-SubCell"/>
</dbReference>
<dbReference type="SUPFAM" id="SSF52058">
    <property type="entry name" value="L domain-like"/>
    <property type="match status" value="1"/>
</dbReference>
<gene>
    <name evidence="9" type="ORF">A4U43_C01F28210</name>
</gene>
<dbReference type="AlphaFoldDB" id="A0A5P1FVY8"/>
<sequence>MEKTKATQQVASFLVAVLLCFDTGLCDSEMSSVVAPMEGGEKEALYSAIEGFVGDWWNGSGLYPDPCGWTPIQGVLCDFFEGLWYITGINIGPVLENSLECSQDANFTPSLFNLKHLKTLSLFDCFTSQNTTIPSVNWNKLSSSLETLELRSNPSLIGKIPVGFGQLSKLQSLVLIENSLSGEMPNELGYLGNLKRLSLEGNKFSGNIPSSLGHNLSDLLILDLSRNYLTGSLPSSLGSLTSLLKLDLSNNLLHGSLPNELGNLKKLTLFDMRSNNLSGGLSQSLQEMVSLQDLLLSDNPNIGGNLVEFKFSSLINLTNLDLSNMGLRGIIPESISKLNKLRFLALDNNYLSGSVPSKLEALPSLRALHVNANNLTGELEFSEEFYTRMGRRFASWNNPSLCYKVGKVSRENAPFGLNECRNEKDYNVNSKNKIEEENPDENSRFIASVGPSDNSVSGFWGVVLVQDLVVVFLLVLLL</sequence>
<dbReference type="InterPro" id="IPR032675">
    <property type="entry name" value="LRR_dom_sf"/>
</dbReference>
<dbReference type="EMBL" id="CM007381">
    <property type="protein sequence ID" value="ONK81359.1"/>
    <property type="molecule type" value="Genomic_DNA"/>
</dbReference>
<feature type="transmembrane region" description="Helical" evidence="7">
    <location>
        <begin position="458"/>
        <end position="477"/>
    </location>
</feature>
<dbReference type="PANTHER" id="PTHR48064:SF7">
    <property type="entry name" value="LEUCINE-RICH REPEAT-CONTAINING N-TERMINAL PLANT-TYPE DOMAIN-CONTAINING PROTEIN"/>
    <property type="match status" value="1"/>
</dbReference>
<protein>
    <recommendedName>
        <fullName evidence="11">Leucine-rich repeat-containing N-terminal plant-type domain-containing protein</fullName>
    </recommendedName>
</protein>
<dbReference type="Gramene" id="ONK81359">
    <property type="protein sequence ID" value="ONK81359"/>
    <property type="gene ID" value="A4U43_C01F28210"/>
</dbReference>
<keyword evidence="7" id="KW-1133">Transmembrane helix</keyword>
<evidence type="ECO:0008006" key="11">
    <source>
        <dbReference type="Google" id="ProtNLM"/>
    </source>
</evidence>
<proteinExistence type="predicted"/>
<feature type="signal peptide" evidence="8">
    <location>
        <begin position="1"/>
        <end position="28"/>
    </location>
</feature>
<evidence type="ECO:0000256" key="2">
    <source>
        <dbReference type="ARBA" id="ARBA00022475"/>
    </source>
</evidence>
<dbReference type="FunFam" id="3.80.10.10:FF:000375">
    <property type="entry name" value="Piriformospora indica-insensitive protein 2"/>
    <property type="match status" value="1"/>
</dbReference>
<reference evidence="10" key="1">
    <citation type="journal article" date="2017" name="Nat. Commun.">
        <title>The asparagus genome sheds light on the origin and evolution of a young Y chromosome.</title>
        <authorList>
            <person name="Harkess A."/>
            <person name="Zhou J."/>
            <person name="Xu C."/>
            <person name="Bowers J.E."/>
            <person name="Van der Hulst R."/>
            <person name="Ayyampalayam S."/>
            <person name="Mercati F."/>
            <person name="Riccardi P."/>
            <person name="McKain M.R."/>
            <person name="Kakrana A."/>
            <person name="Tang H."/>
            <person name="Ray J."/>
            <person name="Groenendijk J."/>
            <person name="Arikit S."/>
            <person name="Mathioni S.M."/>
            <person name="Nakano M."/>
            <person name="Shan H."/>
            <person name="Telgmann-Rauber A."/>
            <person name="Kanno A."/>
            <person name="Yue Z."/>
            <person name="Chen H."/>
            <person name="Li W."/>
            <person name="Chen Y."/>
            <person name="Xu X."/>
            <person name="Zhang Y."/>
            <person name="Luo S."/>
            <person name="Chen H."/>
            <person name="Gao J."/>
            <person name="Mao Z."/>
            <person name="Pires J.C."/>
            <person name="Luo M."/>
            <person name="Kudrna D."/>
            <person name="Wing R.A."/>
            <person name="Meyers B.C."/>
            <person name="Yi K."/>
            <person name="Kong H."/>
            <person name="Lavrijsen P."/>
            <person name="Sunseri F."/>
            <person name="Falavigna A."/>
            <person name="Ye Y."/>
            <person name="Leebens-Mack J.H."/>
            <person name="Chen G."/>
        </authorList>
    </citation>
    <scope>NUCLEOTIDE SEQUENCE [LARGE SCALE GENOMIC DNA]</scope>
    <source>
        <strain evidence="10">cv. DH0086</strain>
    </source>
</reference>
<organism evidence="9 10">
    <name type="scientific">Asparagus officinalis</name>
    <name type="common">Garden asparagus</name>
    <dbReference type="NCBI Taxonomy" id="4686"/>
    <lineage>
        <taxon>Eukaryota</taxon>
        <taxon>Viridiplantae</taxon>
        <taxon>Streptophyta</taxon>
        <taxon>Embryophyta</taxon>
        <taxon>Tracheophyta</taxon>
        <taxon>Spermatophyta</taxon>
        <taxon>Magnoliopsida</taxon>
        <taxon>Liliopsida</taxon>
        <taxon>Asparagales</taxon>
        <taxon>Asparagaceae</taxon>
        <taxon>Asparagoideae</taxon>
        <taxon>Asparagus</taxon>
    </lineage>
</organism>
<evidence type="ECO:0000313" key="9">
    <source>
        <dbReference type="EMBL" id="ONK81359.1"/>
    </source>
</evidence>
<evidence type="ECO:0000256" key="7">
    <source>
        <dbReference type="SAM" id="Phobius"/>
    </source>
</evidence>
<keyword evidence="2" id="KW-1003">Cell membrane</keyword>
<dbReference type="SMART" id="SM00369">
    <property type="entry name" value="LRR_TYP"/>
    <property type="match status" value="4"/>
</dbReference>
<keyword evidence="3" id="KW-0433">Leucine-rich repeat</keyword>